<proteinExistence type="inferred from homology"/>
<keyword evidence="8" id="KW-1185">Reference proteome</keyword>
<evidence type="ECO:0000313" key="8">
    <source>
        <dbReference type="Proteomes" id="UP000032900"/>
    </source>
</evidence>
<dbReference type="Gene3D" id="3.40.109.10">
    <property type="entry name" value="NADH Oxidase"/>
    <property type="match status" value="1"/>
</dbReference>
<name>A0A0E9M103_9BACT</name>
<dbReference type="OrthoDB" id="9809288at2"/>
<dbReference type="GO" id="GO:0016491">
    <property type="term" value="F:oxidoreductase activity"/>
    <property type="evidence" value="ECO:0007669"/>
    <property type="project" value="UniProtKB-KW"/>
</dbReference>
<comment type="cofactor">
    <cofactor evidence="1">
        <name>FMN</name>
        <dbReference type="ChEBI" id="CHEBI:58210"/>
    </cofactor>
</comment>
<keyword evidence="4" id="KW-0288">FMN</keyword>
<feature type="domain" description="Nitroreductase" evidence="6">
    <location>
        <begin position="163"/>
        <end position="217"/>
    </location>
</feature>
<evidence type="ECO:0000256" key="4">
    <source>
        <dbReference type="ARBA" id="ARBA00022643"/>
    </source>
</evidence>
<dbReference type="PANTHER" id="PTHR43673:SF2">
    <property type="entry name" value="NITROREDUCTASE"/>
    <property type="match status" value="1"/>
</dbReference>
<dbReference type="Pfam" id="PF00881">
    <property type="entry name" value="Nitroreductase"/>
    <property type="match status" value="2"/>
</dbReference>
<sequence>MRDRIVTLIRNNIFVVWFRLLVEIYFEYLQLAKHLGAVRLKKNKRKLEADIIIRSHAIEKGLSMVKPRPGFGEKKVSDLIQLLHYYYNKFGSSNFLTLVIPILESYFEFNRNQNSFNNELWLKFEEIRGRLSLEVTDYVGGIIWIEKEDTLNSLNQGFPRVASSRYSIRDFSDQKIDMELIYKALEIARKSPSACNRQPWRVYVYRNEKKKKDLLKWQGNKGFIDNIDTVIIVSCSLNSFFINEKHQAYIDGGLYSMTLLYALHSMGLGTIPMTMAMMHSKRKDLYTHFGLQQDEVPIVMIGVGALKDKYPVAISDRKKINEYLTVFE</sequence>
<gene>
    <name evidence="7" type="ORF">JCM15548_13846</name>
</gene>
<keyword evidence="3" id="KW-0285">Flavoprotein</keyword>
<evidence type="ECO:0000256" key="2">
    <source>
        <dbReference type="ARBA" id="ARBA00007118"/>
    </source>
</evidence>
<dbReference type="InterPro" id="IPR029479">
    <property type="entry name" value="Nitroreductase"/>
</dbReference>
<reference evidence="7 8" key="1">
    <citation type="journal article" date="2015" name="Microbes Environ.">
        <title>Distribution and evolution of nitrogen fixation genes in the phylum bacteroidetes.</title>
        <authorList>
            <person name="Inoue J."/>
            <person name="Oshima K."/>
            <person name="Suda W."/>
            <person name="Sakamoto M."/>
            <person name="Iino T."/>
            <person name="Noda S."/>
            <person name="Hongoh Y."/>
            <person name="Hattori M."/>
            <person name="Ohkuma M."/>
        </authorList>
    </citation>
    <scope>NUCLEOTIDE SEQUENCE [LARGE SCALE GENOMIC DNA]</scope>
    <source>
        <strain evidence="7">JCM 15548</strain>
    </source>
</reference>
<dbReference type="PANTHER" id="PTHR43673">
    <property type="entry name" value="NAD(P)H NITROREDUCTASE YDGI-RELATED"/>
    <property type="match status" value="1"/>
</dbReference>
<evidence type="ECO:0000256" key="3">
    <source>
        <dbReference type="ARBA" id="ARBA00022630"/>
    </source>
</evidence>
<organism evidence="7 8">
    <name type="scientific">Geofilum rubicundum JCM 15548</name>
    <dbReference type="NCBI Taxonomy" id="1236989"/>
    <lineage>
        <taxon>Bacteria</taxon>
        <taxon>Pseudomonadati</taxon>
        <taxon>Bacteroidota</taxon>
        <taxon>Bacteroidia</taxon>
        <taxon>Marinilabiliales</taxon>
        <taxon>Marinilabiliaceae</taxon>
        <taxon>Geofilum</taxon>
    </lineage>
</organism>
<feature type="domain" description="Nitroreductase" evidence="6">
    <location>
        <begin position="221"/>
        <end position="304"/>
    </location>
</feature>
<dbReference type="RefSeq" id="WP_062127628.1">
    <property type="nucleotide sequence ID" value="NZ_BAZW01000049.1"/>
</dbReference>
<evidence type="ECO:0000313" key="7">
    <source>
        <dbReference type="EMBL" id="GAO31482.1"/>
    </source>
</evidence>
<keyword evidence="5" id="KW-0560">Oxidoreductase</keyword>
<comment type="caution">
    <text evidence="7">The sequence shown here is derived from an EMBL/GenBank/DDBJ whole genome shotgun (WGS) entry which is preliminary data.</text>
</comment>
<dbReference type="InterPro" id="IPR000415">
    <property type="entry name" value="Nitroreductase-like"/>
</dbReference>
<evidence type="ECO:0000256" key="5">
    <source>
        <dbReference type="ARBA" id="ARBA00023002"/>
    </source>
</evidence>
<dbReference type="AlphaFoldDB" id="A0A0E9M103"/>
<comment type="similarity">
    <text evidence="2">Belongs to the nitroreductase family.</text>
</comment>
<dbReference type="SUPFAM" id="SSF55469">
    <property type="entry name" value="FMN-dependent nitroreductase-like"/>
    <property type="match status" value="1"/>
</dbReference>
<evidence type="ECO:0000256" key="1">
    <source>
        <dbReference type="ARBA" id="ARBA00001917"/>
    </source>
</evidence>
<dbReference type="STRING" id="1236989.JCM15548_13846"/>
<protein>
    <recommendedName>
        <fullName evidence="6">Nitroreductase domain-containing protein</fullName>
    </recommendedName>
</protein>
<evidence type="ECO:0000259" key="6">
    <source>
        <dbReference type="Pfam" id="PF00881"/>
    </source>
</evidence>
<dbReference type="Proteomes" id="UP000032900">
    <property type="component" value="Unassembled WGS sequence"/>
</dbReference>
<dbReference type="EMBL" id="BAZW01000049">
    <property type="protein sequence ID" value="GAO31482.1"/>
    <property type="molecule type" value="Genomic_DNA"/>
</dbReference>
<accession>A0A0E9M103</accession>